<reference evidence="3" key="1">
    <citation type="submission" date="2016-10" db="EMBL/GenBank/DDBJ databases">
        <authorList>
            <person name="Varghese N."/>
            <person name="Submissions S."/>
        </authorList>
    </citation>
    <scope>NUCLEOTIDE SEQUENCE [LARGE SCALE GENOMIC DNA]</scope>
    <source>
        <strain evidence="3">CECT 8338</strain>
    </source>
</reference>
<dbReference type="EMBL" id="LT629787">
    <property type="protein sequence ID" value="SDU32184.1"/>
    <property type="molecule type" value="Genomic_DNA"/>
</dbReference>
<dbReference type="OrthoDB" id="6398264at2"/>
<dbReference type="AlphaFoldDB" id="A0A1H2HK32"/>
<name>A0A1H2HK32_9GAMM</name>
<gene>
    <name evidence="2" type="ORF">SAMN05216210_3101</name>
</gene>
<keyword evidence="3" id="KW-1185">Reference proteome</keyword>
<evidence type="ECO:0000313" key="2">
    <source>
        <dbReference type="EMBL" id="SDU32184.1"/>
    </source>
</evidence>
<dbReference type="RefSeq" id="WP_092388677.1">
    <property type="nucleotide sequence ID" value="NZ_LT629787.1"/>
</dbReference>
<protein>
    <recommendedName>
        <fullName evidence="4">SmpA / OmlA family protein</fullName>
    </recommendedName>
</protein>
<feature type="chain" id="PRO_5009275805" description="SmpA / OmlA family protein" evidence="1">
    <location>
        <begin position="19"/>
        <end position="109"/>
    </location>
</feature>
<proteinExistence type="predicted"/>
<evidence type="ECO:0000313" key="3">
    <source>
        <dbReference type="Proteomes" id="UP000243924"/>
    </source>
</evidence>
<keyword evidence="1" id="KW-0732">Signal</keyword>
<evidence type="ECO:0000256" key="1">
    <source>
        <dbReference type="SAM" id="SignalP"/>
    </source>
</evidence>
<evidence type="ECO:0008006" key="4">
    <source>
        <dbReference type="Google" id="ProtNLM"/>
    </source>
</evidence>
<organism evidence="2 3">
    <name type="scientific">Halopseudomonas salegens</name>
    <dbReference type="NCBI Taxonomy" id="1434072"/>
    <lineage>
        <taxon>Bacteria</taxon>
        <taxon>Pseudomonadati</taxon>
        <taxon>Pseudomonadota</taxon>
        <taxon>Gammaproteobacteria</taxon>
        <taxon>Pseudomonadales</taxon>
        <taxon>Pseudomonadaceae</taxon>
        <taxon>Halopseudomonas</taxon>
    </lineage>
</organism>
<dbReference type="Proteomes" id="UP000243924">
    <property type="component" value="Chromosome I"/>
</dbReference>
<feature type="signal peptide" evidence="1">
    <location>
        <begin position="1"/>
        <end position="18"/>
    </location>
</feature>
<dbReference type="STRING" id="1434072.SAMN05216210_3101"/>
<accession>A0A1H2HK32</accession>
<sequence>MKYLIKSVLYLVVFAAHSGCTEHQTTSKQVENKIRESLAIGDPQSDIESFMESHNIGFTYDDFMSRYQGIIRDPSSFKPKGYHSMVIHIYVDDSQAFERAEVRDSYTLL</sequence>